<dbReference type="Pfam" id="PF08241">
    <property type="entry name" value="Methyltransf_11"/>
    <property type="match status" value="1"/>
</dbReference>
<evidence type="ECO:0000313" key="2">
    <source>
        <dbReference type="EMBL" id="MBT1070359.1"/>
    </source>
</evidence>
<organism evidence="2 3">
    <name type="scientific">Pelotalea chapellei</name>
    <dbReference type="NCBI Taxonomy" id="44671"/>
    <lineage>
        <taxon>Bacteria</taxon>
        <taxon>Pseudomonadati</taxon>
        <taxon>Thermodesulfobacteriota</taxon>
        <taxon>Desulfuromonadia</taxon>
        <taxon>Geobacterales</taxon>
        <taxon>Geobacteraceae</taxon>
        <taxon>Pelotalea</taxon>
    </lineage>
</organism>
<dbReference type="Gene3D" id="3.40.50.150">
    <property type="entry name" value="Vaccinia Virus protein VP39"/>
    <property type="match status" value="1"/>
</dbReference>
<accession>A0ABS5U3X9</accession>
<dbReference type="PANTHER" id="PTHR45445:SF2">
    <property type="entry name" value="METHYLTRANSFERASE TYPE 11 DOMAIN-CONTAINING PROTEIN"/>
    <property type="match status" value="1"/>
</dbReference>
<dbReference type="SUPFAM" id="SSF53335">
    <property type="entry name" value="S-adenosyl-L-methionine-dependent methyltransferases"/>
    <property type="match status" value="1"/>
</dbReference>
<dbReference type="Gene3D" id="2.20.25.10">
    <property type="match status" value="1"/>
</dbReference>
<dbReference type="Proteomes" id="UP000784128">
    <property type="component" value="Unassembled WGS sequence"/>
</dbReference>
<dbReference type="EMBL" id="JAHDYS010000001">
    <property type="protein sequence ID" value="MBT1070359.1"/>
    <property type="molecule type" value="Genomic_DNA"/>
</dbReference>
<reference evidence="2 3" key="1">
    <citation type="submission" date="2021-05" db="EMBL/GenBank/DDBJ databases">
        <title>The draft genome of Geobacter chapellei DSM 13688.</title>
        <authorList>
            <person name="Xu Z."/>
            <person name="Masuda Y."/>
            <person name="Itoh H."/>
            <person name="Senoo K."/>
        </authorList>
    </citation>
    <scope>NUCLEOTIDE SEQUENCE [LARGE SCALE GENOMIC DNA]</scope>
    <source>
        <strain evidence="2 3">DSM 13688</strain>
    </source>
</reference>
<keyword evidence="2" id="KW-0808">Transferase</keyword>
<protein>
    <submittedName>
        <fullName evidence="2">Methyltransferase domain-containing protein</fullName>
    </submittedName>
</protein>
<dbReference type="SUPFAM" id="SSF158997">
    <property type="entry name" value="Trm112p-like"/>
    <property type="match status" value="1"/>
</dbReference>
<sequence length="313" mass="34996">MKTFLLPHLICPACLPKECQLVHSIKAEKDGDIITGNLTCTRCKCNFPIRDGIAYLLQHPDGGPSGGQWRYEESDTIDRYLWSHFADLAGDQENAEANKAWASCLATQTISAVDAGCSVGRVTFEMAARGGWAVGCDLSFNFIKMARRLARDRHLIFSLPLEGNLRESFRIQLPDAWPTDKLEFVVADALKMPFARNTFQQIASLNLLDRVSYPLAHLFEMNRIANLKSSSFLFADPFSWSTTAAPEELWLGGTMTGPYKGRGLENVRSLLEGKGNILTPPWKITRTGAVSWKMRSHCNHCELIKSPFLIAER</sequence>
<keyword evidence="3" id="KW-1185">Reference proteome</keyword>
<dbReference type="GO" id="GO:0032259">
    <property type="term" value="P:methylation"/>
    <property type="evidence" value="ECO:0007669"/>
    <property type="project" value="UniProtKB-KW"/>
</dbReference>
<dbReference type="InterPro" id="IPR029063">
    <property type="entry name" value="SAM-dependent_MTases_sf"/>
</dbReference>
<gene>
    <name evidence="2" type="ORF">KJB30_01035</name>
</gene>
<comment type="caution">
    <text evidence="2">The sequence shown here is derived from an EMBL/GenBank/DDBJ whole genome shotgun (WGS) entry which is preliminary data.</text>
</comment>
<evidence type="ECO:0000313" key="3">
    <source>
        <dbReference type="Proteomes" id="UP000784128"/>
    </source>
</evidence>
<dbReference type="InterPro" id="IPR013216">
    <property type="entry name" value="Methyltransf_11"/>
</dbReference>
<proteinExistence type="predicted"/>
<name>A0ABS5U3X9_9BACT</name>
<keyword evidence="2" id="KW-0489">Methyltransferase</keyword>
<dbReference type="PANTHER" id="PTHR45445">
    <property type="match status" value="1"/>
</dbReference>
<dbReference type="GO" id="GO:0008168">
    <property type="term" value="F:methyltransferase activity"/>
    <property type="evidence" value="ECO:0007669"/>
    <property type="project" value="UniProtKB-KW"/>
</dbReference>
<evidence type="ECO:0000259" key="1">
    <source>
        <dbReference type="Pfam" id="PF08241"/>
    </source>
</evidence>
<feature type="domain" description="Methyltransferase type 11" evidence="1">
    <location>
        <begin position="113"/>
        <end position="224"/>
    </location>
</feature>